<sequence length="583" mass="65277">MSFFDSAAPEVLDIIFDNLRSVSSPGNDYFLGDHEDEPEFFTNAARFDIQSTAVSRRYHGDVQSSMYKTAMAGFYNPDENAHVNGRGEFLVSTNIPTIVEHGNIHKARCFELRINPCISASELLEKLVEKKFLGRVWPNITTLRIYGINTGNSDGPGDEGVSVARVGADANEHVPDSDDRLPGAINYRLTELNDELCKALPSLKKVIYYYRGDGAYGEPLIEVLLHSMVSSLVSIDIIDTDFFFVRLGDLPKTVQNVTVNVGMHEDREVGFGDQYLRPIRIFAPTIKSLRLNNVDPGTLWEHFHTWNGCQPLAFNELESLYLKFEDDVGDCQVAAPRNARFGALRKLGVENFLGDINNFLSHFPLYQISELVVHDHPGWAQLDLTPLANLDSLKVVFNHLLLSDFSTSPYWTHPLLASNSRIKTLEVSYYLNSYTSARLTVPDDVQLNQLQCLRLYVQCGRGQLVKLLGQLPRLKQLCTTYEMLEDNLLDTGHPDLRVPSEYVPISISLAYFNLQDGLPQGVSPQKLHALAMFLARMPNLKRLVIPTSNSGPLRAKLSAILDSGLSSKVQHLEHLLGQLQASE</sequence>
<name>A0A1Y1W1N3_9FUNG</name>
<organism evidence="1 2">
    <name type="scientific">Linderina pennispora</name>
    <dbReference type="NCBI Taxonomy" id="61395"/>
    <lineage>
        <taxon>Eukaryota</taxon>
        <taxon>Fungi</taxon>
        <taxon>Fungi incertae sedis</taxon>
        <taxon>Zoopagomycota</taxon>
        <taxon>Kickxellomycotina</taxon>
        <taxon>Kickxellomycetes</taxon>
        <taxon>Kickxellales</taxon>
        <taxon>Kickxellaceae</taxon>
        <taxon>Linderina</taxon>
    </lineage>
</organism>
<dbReference type="EMBL" id="MCFD01000012">
    <property type="protein sequence ID" value="ORX67453.1"/>
    <property type="molecule type" value="Genomic_DNA"/>
</dbReference>
<reference evidence="1 2" key="1">
    <citation type="submission" date="2016-07" db="EMBL/GenBank/DDBJ databases">
        <title>Pervasive Adenine N6-methylation of Active Genes in Fungi.</title>
        <authorList>
            <consortium name="DOE Joint Genome Institute"/>
            <person name="Mondo S.J."/>
            <person name="Dannebaum R.O."/>
            <person name="Kuo R.C."/>
            <person name="Labutti K."/>
            <person name="Haridas S."/>
            <person name="Kuo A."/>
            <person name="Salamov A."/>
            <person name="Ahrendt S.R."/>
            <person name="Lipzen A."/>
            <person name="Sullivan W."/>
            <person name="Andreopoulos W.B."/>
            <person name="Clum A."/>
            <person name="Lindquist E."/>
            <person name="Daum C."/>
            <person name="Ramamoorthy G.K."/>
            <person name="Gryganskyi A."/>
            <person name="Culley D."/>
            <person name="Magnuson J.K."/>
            <person name="James T.Y."/>
            <person name="O'Malley M.A."/>
            <person name="Stajich J.E."/>
            <person name="Spatafora J.W."/>
            <person name="Visel A."/>
            <person name="Grigoriev I.V."/>
        </authorList>
    </citation>
    <scope>NUCLEOTIDE SEQUENCE [LARGE SCALE GENOMIC DNA]</scope>
    <source>
        <strain evidence="1 2">ATCC 12442</strain>
    </source>
</reference>
<accession>A0A1Y1W1N3</accession>
<evidence type="ECO:0000313" key="2">
    <source>
        <dbReference type="Proteomes" id="UP000193922"/>
    </source>
</evidence>
<evidence type="ECO:0000313" key="1">
    <source>
        <dbReference type="EMBL" id="ORX67453.1"/>
    </source>
</evidence>
<comment type="caution">
    <text evidence="1">The sequence shown here is derived from an EMBL/GenBank/DDBJ whole genome shotgun (WGS) entry which is preliminary data.</text>
</comment>
<dbReference type="RefSeq" id="XP_040741340.1">
    <property type="nucleotide sequence ID" value="XM_040888225.1"/>
</dbReference>
<dbReference type="GeneID" id="63804873"/>
<dbReference type="AlphaFoldDB" id="A0A1Y1W1N3"/>
<gene>
    <name evidence="1" type="ORF">DL89DRAFT_269264</name>
</gene>
<evidence type="ECO:0008006" key="3">
    <source>
        <dbReference type="Google" id="ProtNLM"/>
    </source>
</evidence>
<protein>
    <recommendedName>
        <fullName evidence="3">RNI-like protein</fullName>
    </recommendedName>
</protein>
<dbReference type="OrthoDB" id="10520326at2759"/>
<dbReference type="Proteomes" id="UP000193922">
    <property type="component" value="Unassembled WGS sequence"/>
</dbReference>
<keyword evidence="2" id="KW-1185">Reference proteome</keyword>
<proteinExistence type="predicted"/>